<dbReference type="InterPro" id="IPR006896">
    <property type="entry name" value="Sec23/24_trunk_dom"/>
</dbReference>
<evidence type="ECO:0008006" key="8">
    <source>
        <dbReference type="Google" id="ProtNLM"/>
    </source>
</evidence>
<dbReference type="Pfam" id="PF04811">
    <property type="entry name" value="Sec23_trunk"/>
    <property type="match status" value="1"/>
</dbReference>
<dbReference type="InterPro" id="IPR006895">
    <property type="entry name" value="Znf_Sec23_Sec24"/>
</dbReference>
<name>A0A3P7PEV3_DIBLA</name>
<dbReference type="GO" id="GO:0006886">
    <property type="term" value="P:intracellular protein transport"/>
    <property type="evidence" value="ECO:0007669"/>
    <property type="project" value="InterPro"/>
</dbReference>
<dbReference type="Pfam" id="PF04810">
    <property type="entry name" value="zf-Sec23_Sec24"/>
    <property type="match status" value="1"/>
</dbReference>
<feature type="domain" description="Sec23/Sec24 trunk" evidence="5">
    <location>
        <begin position="140"/>
        <end position="200"/>
    </location>
</feature>
<comment type="similarity">
    <text evidence="2">Belongs to the SEC23/SEC24 family. SEC24 subfamily.</text>
</comment>
<dbReference type="InterPro" id="IPR050550">
    <property type="entry name" value="SEC23_SEC24_subfamily"/>
</dbReference>
<evidence type="ECO:0000259" key="4">
    <source>
        <dbReference type="Pfam" id="PF04810"/>
    </source>
</evidence>
<comment type="subcellular location">
    <subcellularLocation>
        <location evidence="1">Golgi apparatus membrane</location>
    </subcellularLocation>
</comment>
<organism evidence="6 7">
    <name type="scientific">Dibothriocephalus latus</name>
    <name type="common">Fish tapeworm</name>
    <name type="synonym">Diphyllobothrium latum</name>
    <dbReference type="NCBI Taxonomy" id="60516"/>
    <lineage>
        <taxon>Eukaryota</taxon>
        <taxon>Metazoa</taxon>
        <taxon>Spiralia</taxon>
        <taxon>Lophotrochozoa</taxon>
        <taxon>Platyhelminthes</taxon>
        <taxon>Cestoda</taxon>
        <taxon>Eucestoda</taxon>
        <taxon>Diphyllobothriidea</taxon>
        <taxon>Diphyllobothriidae</taxon>
        <taxon>Dibothriocephalus</taxon>
    </lineage>
</organism>
<reference evidence="6 7" key="1">
    <citation type="submission" date="2018-11" db="EMBL/GenBank/DDBJ databases">
        <authorList>
            <consortium name="Pathogen Informatics"/>
        </authorList>
    </citation>
    <scope>NUCLEOTIDE SEQUENCE [LARGE SCALE GENOMIC DNA]</scope>
</reference>
<dbReference type="SUPFAM" id="SSF82919">
    <property type="entry name" value="Zn-finger domain of Sec23/24"/>
    <property type="match status" value="1"/>
</dbReference>
<sequence length="248" mass="27765">MTTEEWDSLHCPISLVNDWNFLPSDGPERAPRPPVNFPINCDPELMRCTLTAMPASSRLQSQCRLPLGLLIHPFRDVNDLPVIQTSVIVRCRSCRTYINPFVKFLDNNRRWRCPVCTLANTLPDEFFYDPASRTYGDPSRKSMRMIVLKDLSETFLPDLNGMVNRINDNLETLTNFLHHLPGEFANTQDTGNCLGFTLQVINHVSCSLSVTTSPIAPPLKSHNINVLPYGLLLRTKAVTGLAASAVVA</sequence>
<dbReference type="Gene3D" id="2.60.40.1670">
    <property type="entry name" value="beta-sandwich domain of Sec23/24"/>
    <property type="match status" value="1"/>
</dbReference>
<dbReference type="GO" id="GO:0090110">
    <property type="term" value="P:COPII-coated vesicle cargo loading"/>
    <property type="evidence" value="ECO:0007669"/>
    <property type="project" value="TreeGrafter"/>
</dbReference>
<evidence type="ECO:0000256" key="3">
    <source>
        <dbReference type="ARBA" id="ARBA00023034"/>
    </source>
</evidence>
<dbReference type="Gene3D" id="2.30.30.380">
    <property type="entry name" value="Zn-finger domain of Sec23/24"/>
    <property type="match status" value="1"/>
</dbReference>
<dbReference type="GO" id="GO:0030127">
    <property type="term" value="C:COPII vesicle coat"/>
    <property type="evidence" value="ECO:0007669"/>
    <property type="project" value="InterPro"/>
</dbReference>
<accession>A0A3P7PEV3</accession>
<evidence type="ECO:0000256" key="1">
    <source>
        <dbReference type="ARBA" id="ARBA00004394"/>
    </source>
</evidence>
<dbReference type="GO" id="GO:0008270">
    <property type="term" value="F:zinc ion binding"/>
    <property type="evidence" value="ECO:0007669"/>
    <property type="project" value="InterPro"/>
</dbReference>
<dbReference type="GO" id="GO:0070971">
    <property type="term" value="C:endoplasmic reticulum exit site"/>
    <property type="evidence" value="ECO:0007669"/>
    <property type="project" value="TreeGrafter"/>
</dbReference>
<dbReference type="InterPro" id="IPR036174">
    <property type="entry name" value="Znf_Sec23_Sec24_sf"/>
</dbReference>
<keyword evidence="3" id="KW-0333">Golgi apparatus</keyword>
<evidence type="ECO:0000313" key="7">
    <source>
        <dbReference type="Proteomes" id="UP000281553"/>
    </source>
</evidence>
<dbReference type="AlphaFoldDB" id="A0A3P7PEV3"/>
<dbReference type="EMBL" id="UYRU01066270">
    <property type="protein sequence ID" value="VDN16556.1"/>
    <property type="molecule type" value="Genomic_DNA"/>
</dbReference>
<dbReference type="PANTHER" id="PTHR13803:SF39">
    <property type="entry name" value="SECRETORY 24AB, ISOFORM A"/>
    <property type="match status" value="1"/>
</dbReference>
<gene>
    <name evidence="6" type="ORF">DILT_LOCUS12387</name>
</gene>
<dbReference type="InterPro" id="IPR036465">
    <property type="entry name" value="vWFA_dom_sf"/>
</dbReference>
<protein>
    <recommendedName>
        <fullName evidence="8">Zinc finger Sec23/Sec24-type domain-containing protein</fullName>
    </recommendedName>
</protein>
<dbReference type="SUPFAM" id="SSF53300">
    <property type="entry name" value="vWA-like"/>
    <property type="match status" value="1"/>
</dbReference>
<keyword evidence="7" id="KW-1185">Reference proteome</keyword>
<evidence type="ECO:0000259" key="5">
    <source>
        <dbReference type="Pfam" id="PF04811"/>
    </source>
</evidence>
<dbReference type="PANTHER" id="PTHR13803">
    <property type="entry name" value="SEC24-RELATED PROTEIN"/>
    <property type="match status" value="1"/>
</dbReference>
<feature type="domain" description="Zinc finger Sec23/Sec24-type" evidence="4">
    <location>
        <begin position="88"/>
        <end position="126"/>
    </location>
</feature>
<evidence type="ECO:0000313" key="6">
    <source>
        <dbReference type="EMBL" id="VDN16556.1"/>
    </source>
</evidence>
<dbReference type="OrthoDB" id="49016at2759"/>
<dbReference type="Proteomes" id="UP000281553">
    <property type="component" value="Unassembled WGS sequence"/>
</dbReference>
<evidence type="ECO:0000256" key="2">
    <source>
        <dbReference type="ARBA" id="ARBA00008334"/>
    </source>
</evidence>
<dbReference type="GO" id="GO:0000139">
    <property type="term" value="C:Golgi membrane"/>
    <property type="evidence" value="ECO:0007669"/>
    <property type="project" value="UniProtKB-SubCell"/>
</dbReference>
<dbReference type="GO" id="GO:0000149">
    <property type="term" value="F:SNARE binding"/>
    <property type="evidence" value="ECO:0007669"/>
    <property type="project" value="TreeGrafter"/>
</dbReference>
<proteinExistence type="inferred from homology"/>
<dbReference type="Gene3D" id="3.40.50.410">
    <property type="entry name" value="von Willebrand factor, type A domain"/>
    <property type="match status" value="1"/>
</dbReference>